<dbReference type="Pfam" id="PF01627">
    <property type="entry name" value="Hpt"/>
    <property type="match status" value="1"/>
</dbReference>
<keyword evidence="11" id="KW-0902">Two-component regulatory system</keyword>
<dbReference type="InterPro" id="IPR004358">
    <property type="entry name" value="Sig_transdc_His_kin-like_C"/>
</dbReference>
<dbReference type="SUPFAM" id="SSF47226">
    <property type="entry name" value="Histidine-containing phosphotransfer domain, HPT domain"/>
    <property type="match status" value="1"/>
</dbReference>
<dbReference type="EMBL" id="FLQP01000027">
    <property type="protein sequence ID" value="SBS64208.1"/>
    <property type="molecule type" value="Genomic_DNA"/>
</dbReference>
<dbReference type="EC" id="2.7.13.3" evidence="3"/>
<dbReference type="SMART" id="SM00388">
    <property type="entry name" value="HisKA"/>
    <property type="match status" value="1"/>
</dbReference>
<evidence type="ECO:0000256" key="8">
    <source>
        <dbReference type="ARBA" id="ARBA00022801"/>
    </source>
</evidence>
<evidence type="ECO:0000259" key="17">
    <source>
        <dbReference type="PROSITE" id="PS50110"/>
    </source>
</evidence>
<dbReference type="InterPro" id="IPR003661">
    <property type="entry name" value="HisK_dim/P_dom"/>
</dbReference>
<evidence type="ECO:0000256" key="6">
    <source>
        <dbReference type="ARBA" id="ARBA00022692"/>
    </source>
</evidence>
<keyword evidence="8" id="KW-0378">Hydrolase</keyword>
<accession>A0A1C3ISA1</accession>
<dbReference type="InterPro" id="IPR001638">
    <property type="entry name" value="Solute-binding_3/MltF_N"/>
</dbReference>
<evidence type="ECO:0000256" key="10">
    <source>
        <dbReference type="ARBA" id="ARBA00022989"/>
    </source>
</evidence>
<dbReference type="SUPFAM" id="SSF52172">
    <property type="entry name" value="CheY-like"/>
    <property type="match status" value="1"/>
</dbReference>
<evidence type="ECO:0000313" key="19">
    <source>
        <dbReference type="EMBL" id="SBS64208.1"/>
    </source>
</evidence>
<dbReference type="FunFam" id="3.30.565.10:FF:000010">
    <property type="entry name" value="Sensor histidine kinase RcsC"/>
    <property type="match status" value="1"/>
</dbReference>
<dbReference type="Proteomes" id="UP000092876">
    <property type="component" value="Unassembled WGS sequence"/>
</dbReference>
<evidence type="ECO:0000259" key="16">
    <source>
        <dbReference type="PROSITE" id="PS50109"/>
    </source>
</evidence>
<dbReference type="GO" id="GO:0005524">
    <property type="term" value="F:ATP binding"/>
    <property type="evidence" value="ECO:0007669"/>
    <property type="project" value="UniProtKB-KW"/>
</dbReference>
<dbReference type="SUPFAM" id="SSF55874">
    <property type="entry name" value="ATPase domain of HSP90 chaperone/DNA topoisomerase II/histidine kinase"/>
    <property type="match status" value="1"/>
</dbReference>
<evidence type="ECO:0000256" key="2">
    <source>
        <dbReference type="ARBA" id="ARBA00004651"/>
    </source>
</evidence>
<comment type="subcellular location">
    <subcellularLocation>
        <location evidence="2">Cell membrane</location>
        <topology evidence="2">Multi-pass membrane protein</topology>
    </subcellularLocation>
</comment>
<dbReference type="SUPFAM" id="SSF55785">
    <property type="entry name" value="PYP-like sensor domain (PAS domain)"/>
    <property type="match status" value="2"/>
</dbReference>
<feature type="domain" description="Response regulatory" evidence="17">
    <location>
        <begin position="1174"/>
        <end position="1293"/>
    </location>
</feature>
<dbReference type="GeneID" id="94232611"/>
<dbReference type="Gene3D" id="3.40.190.10">
    <property type="entry name" value="Periplasmic binding protein-like II"/>
    <property type="match status" value="4"/>
</dbReference>
<dbReference type="PANTHER" id="PTHR45339">
    <property type="entry name" value="HYBRID SIGNAL TRANSDUCTION HISTIDINE KINASE J"/>
    <property type="match status" value="1"/>
</dbReference>
<dbReference type="Gene3D" id="3.40.50.2300">
    <property type="match status" value="1"/>
</dbReference>
<dbReference type="RefSeq" id="WP_065679108.1">
    <property type="nucleotide sequence ID" value="NZ_AP025460.1"/>
</dbReference>
<dbReference type="Gene3D" id="1.10.287.130">
    <property type="match status" value="1"/>
</dbReference>
<dbReference type="InterPro" id="IPR035965">
    <property type="entry name" value="PAS-like_dom_sf"/>
</dbReference>
<dbReference type="GO" id="GO:0016787">
    <property type="term" value="F:hydrolase activity"/>
    <property type="evidence" value="ECO:0007669"/>
    <property type="project" value="UniProtKB-KW"/>
</dbReference>
<dbReference type="SMART" id="SM00062">
    <property type="entry name" value="PBPb"/>
    <property type="match status" value="2"/>
</dbReference>
<dbReference type="InterPro" id="IPR036890">
    <property type="entry name" value="HATPase_C_sf"/>
</dbReference>
<keyword evidence="4" id="KW-1003">Cell membrane</keyword>
<proteinExistence type="predicted"/>
<dbReference type="InterPro" id="IPR008207">
    <property type="entry name" value="Sig_transdc_His_kin_Hpt_dom"/>
</dbReference>
<dbReference type="Pfam" id="PF13188">
    <property type="entry name" value="PAS_8"/>
    <property type="match status" value="1"/>
</dbReference>
<dbReference type="PROSITE" id="PS50109">
    <property type="entry name" value="HIS_KIN"/>
    <property type="match status" value="1"/>
</dbReference>
<dbReference type="CDD" id="cd00088">
    <property type="entry name" value="HPT"/>
    <property type="match status" value="1"/>
</dbReference>
<keyword evidence="12" id="KW-0472">Membrane</keyword>
<keyword evidence="10" id="KW-1133">Transmembrane helix</keyword>
<name>A0A1C3ISA1_9VIBR</name>
<feature type="domain" description="HPt" evidence="18">
    <location>
        <begin position="1330"/>
        <end position="1418"/>
    </location>
</feature>
<evidence type="ECO:0000313" key="20">
    <source>
        <dbReference type="Proteomes" id="UP000092876"/>
    </source>
</evidence>
<dbReference type="CDD" id="cd00082">
    <property type="entry name" value="HisKA"/>
    <property type="match status" value="1"/>
</dbReference>
<dbReference type="Gene3D" id="3.30.450.20">
    <property type="entry name" value="PAS domain"/>
    <property type="match status" value="2"/>
</dbReference>
<feature type="modified residue" description="Phosphohistidine" evidence="13">
    <location>
        <position position="1369"/>
    </location>
</feature>
<dbReference type="PANTHER" id="PTHR45339:SF1">
    <property type="entry name" value="HYBRID SIGNAL TRANSDUCTION HISTIDINE KINASE J"/>
    <property type="match status" value="1"/>
</dbReference>
<dbReference type="InterPro" id="IPR001789">
    <property type="entry name" value="Sig_transdc_resp-reg_receiver"/>
</dbReference>
<dbReference type="CDD" id="cd16922">
    <property type="entry name" value="HATPase_EvgS-ArcB-TorS-like"/>
    <property type="match status" value="1"/>
</dbReference>
<evidence type="ECO:0000256" key="14">
    <source>
        <dbReference type="PROSITE-ProRule" id="PRU00169"/>
    </source>
</evidence>
<dbReference type="Gene3D" id="3.30.565.10">
    <property type="entry name" value="Histidine kinase-like ATPase, C-terminal domain"/>
    <property type="match status" value="1"/>
</dbReference>
<keyword evidence="19" id="KW-0418">Kinase</keyword>
<keyword evidence="7" id="KW-0547">Nucleotide-binding</keyword>
<protein>
    <recommendedName>
        <fullName evidence="3">histidine kinase</fullName>
        <ecNumber evidence="3">2.7.13.3</ecNumber>
    </recommendedName>
</protein>
<evidence type="ECO:0000256" key="15">
    <source>
        <dbReference type="SAM" id="SignalP"/>
    </source>
</evidence>
<evidence type="ECO:0000256" key="9">
    <source>
        <dbReference type="ARBA" id="ARBA00022840"/>
    </source>
</evidence>
<sequence>MFRAFNLLSLIILASSVSFFGKASGSITIGVQTSGFSPYVVVQGGEISGLLPELANFYAKDELNGLEFVGFHSPSDLNNVLKTEQVGAIITAEQNISSSGVIYSKPILSSRMVSLSSEPIETHLLMKGRNLAYFEGSSNASSVKSLLPFSSFSSYSSYQSAIADVAREKALAIVDDGVLLHNKLMNSPYELFLSVNLHDDLPLNNYVIALLDTPENRKVLGIINTAINQDNSNKLVNIRKKWLNEIQRRLLLVVSKNKLLLTEKEQQFLLLNPNIYVSSETDSKPISFENSEGKPDGISIDILNEISRLTGLNFVFENDLDLQGNQAHPVPLPVIHTKATPSAGGDDHHLYSKPFMVEPWALVGKSDTSKLAVFGELTKSSIIGTINDSVGIQLVKRYCEACPIKTYSSELLLLDAVDKGEIDSAMLSLYLASPLLQGQYSGYLRVTSLLSKDNDVPVTYSVEADQEVLNNIINKALFAIPHHKYQQIKKHWLDVSYESGVDTADVVLGAAILISVASVLIMLVMAWSWKLRREVEDRKRTESALKHQVEFERSLLDAMPFPIVVRNLDNQIISLNSAAQQLTGFELIEGAIVNNSDEDTMIHHGVVLPRLEKEVASPQGSKHYAYWKCPYISNGNIEGSVTILDDLTELYEAKKVAKSADDRVQKLANNLHGAVIQHIQPKRSLHDIEFVFISNGVEELLGLTPAQLRRSPISFFAPLNAQDRRTLIKKVRSGNKEGKLSLDIGVNIDNQNRWLNLQSKISDLGEYYEWDSVLTDITELKLQQEELTQARQSAIAATEAKSRFLANMSHEIRTPLGGIVSLLELSEQYEVGYEVQKIHTTLSQSANNLLHIVNDILDFSKIEAGKLTLDYQPASLDTLTLRVTQLQARQAHAKGLQFKFWLDPELNDLVLMDDIRIGQVLNNLLSNAIKFTEYGTVGLAAKLLDLDGEQQQICFEVFDSGIGISEEHIRNLFQPFVQADEGTTRKYGGSGLGLTISKQLIEQMGGSLNVTSKINIGSTFSITLPLKTLAENNRADMNGKVALLTKTFMQQSELENYLTSWGIKVISKNVQVTKELAHWVDTIEPDFVFIPHELDQSIDTFAESVQFICVSEQGMLSPAPCKLGWNLSANPLLPSQLMHCLHNCPAFVEDVVQDDNNLKLSTESRESAKQNQRLILIAEDHPINQQIILQQIEQLGFHADMVDNGKEALVALDNEDYGLLITDCHMPEMDGYELTRQIRVKEQSQNQPRLPIIALTANAVQGENDKCFEIGMDDFLSKPTKLRVIGDTIIKHLDKVQSVVDKPCISSSEPKSEPSSAPIDLANLTELFGDQELVMQIITDFIKSHQADMPLLQAACEQRDLEAIKQVAHKMKGAAKMVGTEDIANQLQTMELVSLSDLDGIQAHYDNLEQLTNQLKTYCSESIKPFKELP</sequence>
<reference evidence="20" key="1">
    <citation type="submission" date="2016-06" db="EMBL/GenBank/DDBJ databases">
        <authorList>
            <person name="Rodrigo-Torres Lidia"/>
            <person name="Arahal R.David."/>
        </authorList>
    </citation>
    <scope>NUCLEOTIDE SEQUENCE [LARGE SCALE GENOMIC DNA]</scope>
    <source>
        <strain evidence="20">CECT 7223</strain>
    </source>
</reference>
<dbReference type="PROSITE" id="PS50894">
    <property type="entry name" value="HPT"/>
    <property type="match status" value="1"/>
</dbReference>
<feature type="chain" id="PRO_5008675960" description="histidine kinase" evidence="15">
    <location>
        <begin position="24"/>
        <end position="1430"/>
    </location>
</feature>
<keyword evidence="5 14" id="KW-0597">Phosphoprotein</keyword>
<dbReference type="InterPro" id="IPR011006">
    <property type="entry name" value="CheY-like_superfamily"/>
</dbReference>
<dbReference type="Gene3D" id="1.20.120.160">
    <property type="entry name" value="HPT domain"/>
    <property type="match status" value="1"/>
</dbReference>
<dbReference type="SUPFAM" id="SSF53850">
    <property type="entry name" value="Periplasmic binding protein-like II"/>
    <property type="match status" value="2"/>
</dbReference>
<keyword evidence="15" id="KW-0732">Signal</keyword>
<keyword evidence="6" id="KW-0812">Transmembrane</keyword>
<feature type="modified residue" description="4-aspartylphosphate" evidence="14">
    <location>
        <position position="1223"/>
    </location>
</feature>
<dbReference type="InterPro" id="IPR003594">
    <property type="entry name" value="HATPase_dom"/>
</dbReference>
<evidence type="ECO:0000256" key="5">
    <source>
        <dbReference type="ARBA" id="ARBA00022553"/>
    </source>
</evidence>
<comment type="catalytic activity">
    <reaction evidence="1">
        <text>ATP + protein L-histidine = ADP + protein N-phospho-L-histidine.</text>
        <dbReference type="EC" id="2.7.13.3"/>
    </reaction>
</comment>
<dbReference type="InterPro" id="IPR036097">
    <property type="entry name" value="HisK_dim/P_sf"/>
</dbReference>
<evidence type="ECO:0000256" key="11">
    <source>
        <dbReference type="ARBA" id="ARBA00023012"/>
    </source>
</evidence>
<gene>
    <name evidence="19" type="primary">rcsC_2</name>
    <name evidence="19" type="ORF">VAT7223_02066</name>
</gene>
<dbReference type="Pfam" id="PF00072">
    <property type="entry name" value="Response_reg"/>
    <property type="match status" value="1"/>
</dbReference>
<dbReference type="InterPro" id="IPR005467">
    <property type="entry name" value="His_kinase_dom"/>
</dbReference>
<dbReference type="PRINTS" id="PR00344">
    <property type="entry name" value="BCTRLSENSOR"/>
</dbReference>
<evidence type="ECO:0000256" key="7">
    <source>
        <dbReference type="ARBA" id="ARBA00022741"/>
    </source>
</evidence>
<dbReference type="CDD" id="cd17546">
    <property type="entry name" value="REC_hyHK_CKI1_RcsC-like"/>
    <property type="match status" value="1"/>
</dbReference>
<organism evidence="19 20">
    <name type="scientific">Vibrio atlanticus</name>
    <dbReference type="NCBI Taxonomy" id="693153"/>
    <lineage>
        <taxon>Bacteria</taxon>
        <taxon>Pseudomonadati</taxon>
        <taxon>Pseudomonadota</taxon>
        <taxon>Gammaproteobacteria</taxon>
        <taxon>Vibrionales</taxon>
        <taxon>Vibrionaceae</taxon>
        <taxon>Vibrio</taxon>
    </lineage>
</organism>
<evidence type="ECO:0000256" key="12">
    <source>
        <dbReference type="ARBA" id="ARBA00023136"/>
    </source>
</evidence>
<keyword evidence="9" id="KW-0067">ATP-binding</keyword>
<evidence type="ECO:0000256" key="13">
    <source>
        <dbReference type="PROSITE-ProRule" id="PRU00110"/>
    </source>
</evidence>
<dbReference type="GO" id="GO:0000155">
    <property type="term" value="F:phosphorelay sensor kinase activity"/>
    <property type="evidence" value="ECO:0007669"/>
    <property type="project" value="InterPro"/>
</dbReference>
<evidence type="ECO:0000256" key="1">
    <source>
        <dbReference type="ARBA" id="ARBA00000085"/>
    </source>
</evidence>
<dbReference type="InterPro" id="IPR036641">
    <property type="entry name" value="HPT_dom_sf"/>
</dbReference>
<dbReference type="SMART" id="SM00387">
    <property type="entry name" value="HATPase_c"/>
    <property type="match status" value="1"/>
</dbReference>
<dbReference type="SMART" id="SM00448">
    <property type="entry name" value="REC"/>
    <property type="match status" value="1"/>
</dbReference>
<dbReference type="Pfam" id="PF02518">
    <property type="entry name" value="HATPase_c"/>
    <property type="match status" value="1"/>
</dbReference>
<evidence type="ECO:0000256" key="4">
    <source>
        <dbReference type="ARBA" id="ARBA00022475"/>
    </source>
</evidence>
<dbReference type="GO" id="GO:0005886">
    <property type="term" value="C:plasma membrane"/>
    <property type="evidence" value="ECO:0007669"/>
    <property type="project" value="UniProtKB-SubCell"/>
</dbReference>
<evidence type="ECO:0000259" key="18">
    <source>
        <dbReference type="PROSITE" id="PS50894"/>
    </source>
</evidence>
<feature type="domain" description="Histidine kinase" evidence="16">
    <location>
        <begin position="807"/>
        <end position="1028"/>
    </location>
</feature>
<dbReference type="InterPro" id="IPR000014">
    <property type="entry name" value="PAS"/>
</dbReference>
<dbReference type="SUPFAM" id="SSF47384">
    <property type="entry name" value="Homodimeric domain of signal transducing histidine kinase"/>
    <property type="match status" value="1"/>
</dbReference>
<dbReference type="Pfam" id="PF00512">
    <property type="entry name" value="HisKA"/>
    <property type="match status" value="1"/>
</dbReference>
<evidence type="ECO:0000256" key="3">
    <source>
        <dbReference type="ARBA" id="ARBA00012438"/>
    </source>
</evidence>
<dbReference type="Pfam" id="PF00497">
    <property type="entry name" value="SBP_bac_3"/>
    <property type="match status" value="1"/>
</dbReference>
<feature type="signal peptide" evidence="15">
    <location>
        <begin position="1"/>
        <end position="23"/>
    </location>
</feature>
<dbReference type="PROSITE" id="PS50110">
    <property type="entry name" value="RESPONSE_REGULATORY"/>
    <property type="match status" value="1"/>
</dbReference>
<keyword evidence="19" id="KW-0808">Transferase</keyword>